<dbReference type="WBParaSite" id="ES5_v2.g16937.t1">
    <property type="protein sequence ID" value="ES5_v2.g16937.t1"/>
    <property type="gene ID" value="ES5_v2.g16937"/>
</dbReference>
<reference evidence="2" key="1">
    <citation type="submission" date="2022-11" db="UniProtKB">
        <authorList>
            <consortium name="WormBaseParasite"/>
        </authorList>
    </citation>
    <scope>IDENTIFICATION</scope>
</reference>
<protein>
    <submittedName>
        <fullName evidence="2">C3H1-type domain-containing protein</fullName>
    </submittedName>
</protein>
<sequence>MSNPSAAINYRHFMGNHYHPHRQQQYNRRNMNFQHSSFNFPPLPSISSASMFNPAAASMMMPSTTTTNSPPSPFTLSSNGSAKEETTREVFFRVLSESLKEANKFFCGKTTSWKNPFLYKTTLCVNYSNRSYCRFGVNCWYAHGNHELRCIPESEELPEPAFIKQYLSFLGLP</sequence>
<name>A0AC34FHW0_9BILA</name>
<organism evidence="1 2">
    <name type="scientific">Panagrolaimus sp. ES5</name>
    <dbReference type="NCBI Taxonomy" id="591445"/>
    <lineage>
        <taxon>Eukaryota</taxon>
        <taxon>Metazoa</taxon>
        <taxon>Ecdysozoa</taxon>
        <taxon>Nematoda</taxon>
        <taxon>Chromadorea</taxon>
        <taxon>Rhabditida</taxon>
        <taxon>Tylenchina</taxon>
        <taxon>Panagrolaimomorpha</taxon>
        <taxon>Panagrolaimoidea</taxon>
        <taxon>Panagrolaimidae</taxon>
        <taxon>Panagrolaimus</taxon>
    </lineage>
</organism>
<evidence type="ECO:0000313" key="1">
    <source>
        <dbReference type="Proteomes" id="UP000887579"/>
    </source>
</evidence>
<dbReference type="Proteomes" id="UP000887579">
    <property type="component" value="Unplaced"/>
</dbReference>
<accession>A0AC34FHW0</accession>
<evidence type="ECO:0000313" key="2">
    <source>
        <dbReference type="WBParaSite" id="ES5_v2.g16937.t1"/>
    </source>
</evidence>
<proteinExistence type="predicted"/>